<keyword evidence="3" id="KW-1185">Reference proteome</keyword>
<feature type="compositionally biased region" description="Polar residues" evidence="1">
    <location>
        <begin position="60"/>
        <end position="75"/>
    </location>
</feature>
<protein>
    <submittedName>
        <fullName evidence="2">Uncharacterized protein</fullName>
    </submittedName>
</protein>
<proteinExistence type="predicted"/>
<evidence type="ECO:0000313" key="2">
    <source>
        <dbReference type="EMBL" id="KAH6652772.1"/>
    </source>
</evidence>
<dbReference type="EMBL" id="JAGPXC010000005">
    <property type="protein sequence ID" value="KAH6652772.1"/>
    <property type="molecule type" value="Genomic_DNA"/>
</dbReference>
<evidence type="ECO:0000256" key="1">
    <source>
        <dbReference type="SAM" id="MobiDB-lite"/>
    </source>
</evidence>
<dbReference type="AlphaFoldDB" id="A0A9P8ZWA5"/>
<feature type="region of interest" description="Disordered" evidence="1">
    <location>
        <begin position="47"/>
        <end position="127"/>
    </location>
</feature>
<accession>A0A9P8ZWA5</accession>
<name>A0A9P8ZWA5_9PEZI</name>
<dbReference type="RefSeq" id="XP_045957049.1">
    <property type="nucleotide sequence ID" value="XM_046109201.1"/>
</dbReference>
<evidence type="ECO:0000313" key="3">
    <source>
        <dbReference type="Proteomes" id="UP000758603"/>
    </source>
</evidence>
<gene>
    <name evidence="2" type="ORF">BKA67DRAFT_692086</name>
</gene>
<reference evidence="2" key="1">
    <citation type="journal article" date="2021" name="Nat. Commun.">
        <title>Genetic determinants of endophytism in the Arabidopsis root mycobiome.</title>
        <authorList>
            <person name="Mesny F."/>
            <person name="Miyauchi S."/>
            <person name="Thiergart T."/>
            <person name="Pickel B."/>
            <person name="Atanasova L."/>
            <person name="Karlsson M."/>
            <person name="Huettel B."/>
            <person name="Barry K.W."/>
            <person name="Haridas S."/>
            <person name="Chen C."/>
            <person name="Bauer D."/>
            <person name="Andreopoulos W."/>
            <person name="Pangilinan J."/>
            <person name="LaButti K."/>
            <person name="Riley R."/>
            <person name="Lipzen A."/>
            <person name="Clum A."/>
            <person name="Drula E."/>
            <person name="Henrissat B."/>
            <person name="Kohler A."/>
            <person name="Grigoriev I.V."/>
            <person name="Martin F.M."/>
            <person name="Hacquard S."/>
        </authorList>
    </citation>
    <scope>NUCLEOTIDE SEQUENCE</scope>
    <source>
        <strain evidence="2">MPI-SDFR-AT-0073</strain>
    </source>
</reference>
<dbReference type="Proteomes" id="UP000758603">
    <property type="component" value="Unassembled WGS sequence"/>
</dbReference>
<organism evidence="2 3">
    <name type="scientific">Truncatella angustata</name>
    <dbReference type="NCBI Taxonomy" id="152316"/>
    <lineage>
        <taxon>Eukaryota</taxon>
        <taxon>Fungi</taxon>
        <taxon>Dikarya</taxon>
        <taxon>Ascomycota</taxon>
        <taxon>Pezizomycotina</taxon>
        <taxon>Sordariomycetes</taxon>
        <taxon>Xylariomycetidae</taxon>
        <taxon>Amphisphaeriales</taxon>
        <taxon>Sporocadaceae</taxon>
        <taxon>Truncatella</taxon>
    </lineage>
</organism>
<comment type="caution">
    <text evidence="2">The sequence shown here is derived from an EMBL/GenBank/DDBJ whole genome shotgun (WGS) entry which is preliminary data.</text>
</comment>
<dbReference type="GeneID" id="70138092"/>
<feature type="compositionally biased region" description="Basic and acidic residues" evidence="1">
    <location>
        <begin position="100"/>
        <end position="124"/>
    </location>
</feature>
<sequence>MLLNGWKINKSSRNHEDGPFIWSFTCRLLRRRLEGPDAEETALYEVVSSSLQDGTEKASKSASQATDPEMSTTPDTLDESIQAPSPPAEIDQSIRVPRSQVHDAGRCDDKSIEGDSDQAVRSDDGVEDPILQDRINMEDVLKHAWVEDR</sequence>